<reference evidence="4" key="1">
    <citation type="submission" date="2016-11" db="EMBL/GenBank/DDBJ databases">
        <authorList>
            <person name="Varghese N."/>
            <person name="Submissions S."/>
        </authorList>
    </citation>
    <scope>NUCLEOTIDE SEQUENCE [LARGE SCALE GENOMIC DNA]</scope>
    <source>
        <strain evidence="4">C3</strain>
    </source>
</reference>
<evidence type="ECO:0000313" key="4">
    <source>
        <dbReference type="Proteomes" id="UP000182958"/>
    </source>
</evidence>
<dbReference type="PANTHER" id="PTHR45947">
    <property type="entry name" value="SULFOQUINOVOSYL TRANSFERASE SQD2"/>
    <property type="match status" value="1"/>
</dbReference>
<dbReference type="SUPFAM" id="SSF53756">
    <property type="entry name" value="UDP-Glycosyltransferase/glycogen phosphorylase"/>
    <property type="match status" value="1"/>
</dbReference>
<feature type="domain" description="Glycosyl transferase family 1" evidence="1">
    <location>
        <begin position="185"/>
        <end position="302"/>
    </location>
</feature>
<protein>
    <submittedName>
        <fullName evidence="3">Glycosyltransferase involved in cell wall bisynthesis</fullName>
    </submittedName>
</protein>
<keyword evidence="3" id="KW-0808">Transferase</keyword>
<dbReference type="PANTHER" id="PTHR45947:SF15">
    <property type="entry name" value="TEICHURONIC ACID BIOSYNTHESIS GLYCOSYLTRANSFERASE TUAC-RELATED"/>
    <property type="match status" value="1"/>
</dbReference>
<dbReference type="RefSeq" id="WP_072306146.1">
    <property type="nucleotide sequence ID" value="NZ_FPJA01000006.1"/>
</dbReference>
<sequence>MKKKIVYVISSLKKSGPVNVLYNLISNIDKNEYEITVVTIKTCVERDMTDSFKHEGARCLSLDLNFEQTIRKGRNRLESLLKMMNPDIVHAQCFRSAILISCICGSWRTCATIHCYPHKVFVNEYGCLIGKIMTQLYIRALKKVDMPIACSRSIAEELERKYSLNTRVVLNGVARKVTNEVDLSKFRRNSGQLIYLCVAEFNTIKNQKQLLLSTKKVLESNKIAIIFLGDGKYRKECENLQISNTYFLGNVDNVNDYYAVVDGMISASKSEGLPMAVLEALVMGVPRYILSDIPPHREIATMFPEEIKIVNYNGFLDNEIVAGVDQRKRCIIMKKAEEQLSAYNMVKGNCEAYESIIS</sequence>
<evidence type="ECO:0000313" key="3">
    <source>
        <dbReference type="EMBL" id="SFW36888.1"/>
    </source>
</evidence>
<dbReference type="Pfam" id="PF13439">
    <property type="entry name" value="Glyco_transf_4"/>
    <property type="match status" value="1"/>
</dbReference>
<dbReference type="GO" id="GO:0016757">
    <property type="term" value="F:glycosyltransferase activity"/>
    <property type="evidence" value="ECO:0007669"/>
    <property type="project" value="InterPro"/>
</dbReference>
<dbReference type="InterPro" id="IPR050194">
    <property type="entry name" value="Glycosyltransferase_grp1"/>
</dbReference>
<gene>
    <name evidence="3" type="ORF">SAMN02910323_1524</name>
</gene>
<dbReference type="EMBL" id="FPJA01000006">
    <property type="protein sequence ID" value="SFW36888.1"/>
    <property type="molecule type" value="Genomic_DNA"/>
</dbReference>
<dbReference type="AlphaFoldDB" id="A0A1K1NN65"/>
<name>A0A1K1NN65_SELRU</name>
<feature type="domain" description="Glycosyltransferase subfamily 4-like N-terminal" evidence="2">
    <location>
        <begin position="16"/>
        <end position="173"/>
    </location>
</feature>
<proteinExistence type="predicted"/>
<organism evidence="3 4">
    <name type="scientific">Selenomonas ruminantium</name>
    <dbReference type="NCBI Taxonomy" id="971"/>
    <lineage>
        <taxon>Bacteria</taxon>
        <taxon>Bacillati</taxon>
        <taxon>Bacillota</taxon>
        <taxon>Negativicutes</taxon>
        <taxon>Selenomonadales</taxon>
        <taxon>Selenomonadaceae</taxon>
        <taxon>Selenomonas</taxon>
    </lineage>
</organism>
<dbReference type="InterPro" id="IPR001296">
    <property type="entry name" value="Glyco_trans_1"/>
</dbReference>
<dbReference type="InterPro" id="IPR028098">
    <property type="entry name" value="Glyco_trans_4-like_N"/>
</dbReference>
<dbReference type="Proteomes" id="UP000182958">
    <property type="component" value="Unassembled WGS sequence"/>
</dbReference>
<keyword evidence="4" id="KW-1185">Reference proteome</keyword>
<accession>A0A1K1NN65</accession>
<dbReference type="Gene3D" id="3.40.50.2000">
    <property type="entry name" value="Glycogen Phosphorylase B"/>
    <property type="match status" value="2"/>
</dbReference>
<dbReference type="Pfam" id="PF00534">
    <property type="entry name" value="Glycos_transf_1"/>
    <property type="match status" value="1"/>
</dbReference>
<evidence type="ECO:0000259" key="2">
    <source>
        <dbReference type="Pfam" id="PF13439"/>
    </source>
</evidence>
<evidence type="ECO:0000259" key="1">
    <source>
        <dbReference type="Pfam" id="PF00534"/>
    </source>
</evidence>